<dbReference type="PANTHER" id="PTHR38454:SF1">
    <property type="entry name" value="INTEGRAL MEMBRANE PROTEIN"/>
    <property type="match status" value="1"/>
</dbReference>
<proteinExistence type="predicted"/>
<feature type="transmembrane region" description="Helical" evidence="1">
    <location>
        <begin position="385"/>
        <end position="405"/>
    </location>
</feature>
<feature type="transmembrane region" description="Helical" evidence="1">
    <location>
        <begin position="357"/>
        <end position="373"/>
    </location>
</feature>
<organism evidence="2 3">
    <name type="scientific">Streptococcus pantholopis</name>
    <dbReference type="NCBI Taxonomy" id="1811193"/>
    <lineage>
        <taxon>Bacteria</taxon>
        <taxon>Bacillati</taxon>
        <taxon>Bacillota</taxon>
        <taxon>Bacilli</taxon>
        <taxon>Lactobacillales</taxon>
        <taxon>Streptococcaceae</taxon>
        <taxon>Streptococcus</taxon>
    </lineage>
</organism>
<dbReference type="Pfam" id="PF09586">
    <property type="entry name" value="YfhO"/>
    <property type="match status" value="1"/>
</dbReference>
<dbReference type="AlphaFoldDB" id="A0A172Q9U8"/>
<reference evidence="3" key="2">
    <citation type="submission" date="2016-03" db="EMBL/GenBank/DDBJ databases">
        <title>Streptococcus antelopensis sp. nov., isolated from the feces of the Tibetan antelope (Pantholops hodgsonii) in Hoh Xil National Nature Reserve, Qinghai, China.</title>
        <authorList>
            <person name="Bai X."/>
        </authorList>
    </citation>
    <scope>NUCLEOTIDE SEQUENCE [LARGE SCALE GENOMIC DNA]</scope>
    <source>
        <strain evidence="3">TA 26</strain>
    </source>
</reference>
<feature type="transmembrane region" description="Helical" evidence="1">
    <location>
        <begin position="136"/>
        <end position="153"/>
    </location>
</feature>
<dbReference type="InterPro" id="IPR018580">
    <property type="entry name" value="Uncharacterised_YfhO"/>
</dbReference>
<keyword evidence="1" id="KW-0472">Membrane</keyword>
<feature type="transmembrane region" description="Helical" evidence="1">
    <location>
        <begin position="833"/>
        <end position="851"/>
    </location>
</feature>
<keyword evidence="1" id="KW-1133">Transmembrane helix</keyword>
<keyword evidence="3" id="KW-1185">Reference proteome</keyword>
<protein>
    <submittedName>
        <fullName evidence="2">Copper ABC transporter permease</fullName>
    </submittedName>
</protein>
<evidence type="ECO:0000313" key="2">
    <source>
        <dbReference type="EMBL" id="AND80234.1"/>
    </source>
</evidence>
<dbReference type="STRING" id="1811193.A0O21_09605"/>
<feature type="transmembrane region" description="Helical" evidence="1">
    <location>
        <begin position="12"/>
        <end position="29"/>
    </location>
</feature>
<dbReference type="Proteomes" id="UP000077317">
    <property type="component" value="Chromosome"/>
</dbReference>
<accession>A0A172Q9U8</accession>
<sequence>MTILKKHSTVLYYSASFLLPFSIMILVLLSQNIFWGSETTILASDGFHQYVIFAQNLRNILHGKDSIFYTFTSGLGLNFYALMSYYLGSFLSPFVYFFNLENMADAIYLFTIIKFGLIGLSTYFSLIRLYPKNKKIITLILSTSYALMSFAVSQTEINMWLDVFMLLPLIILGLNRLMEKRKCLLYYVSLTILFIQNYYFGYMVAIFLTLYFLVQLTWQLQAKLVLRKIRDFTVVSILSALSSSLMLLPTYLDLSTHGEEYSSLTKWLTDNSWYLDFFAKNTVGAYDTTKFGAIPMIYVGLFPLIFALLFFTIKSIKKSVRVAYAALFFFFISSFYLEPLDLLWQGMHAPNMFLHRYAWLLSFFIVILAAESLSRISEITFKQYLFPFAFLVSGFGVTLFFSSRYDFLQPIHFILTLAFLTAYAIILISFSKKQLPYSLMLSFTLLFTIFEISLNTYYQIDALGNEWVFPSREGYQKNWSGIDSLVNYTEGQNSTFFRMERLLPQTGNDSMKFNYNGISQFSSIRNRASSSTLDRLGYKSDGTNLNLRYQNNTLIMDSLLGVKYNLSENLINKFGFALLTEKDGMFLYENTFAAQLAFLTQEPYKDVSFTVNTLDNQTKLLNRLTGLSYHYFNRLPAQIMGQENNLGNRITVSGENQMTTVTYRVNVPEQSQLYVSMPNIDFVNSSSDTVIINVNDASYSYTTDNAYSFFDIGAFTNGQSVDISFTFPENKQVSFDYPNFYALNLNNYQEAMAVINKQKTYVTTKANKVTAKYSANQDSSLFFTIPYDKGWTAVQNGKKIKLSKAQNGFMKVNVSKGQGTVTLSFIPNGFKEGLGLSCLGLIGFVLYAFLIKKHNRTGPKNGS</sequence>
<name>A0A172Q9U8_9STRE</name>
<dbReference type="KEGG" id="spat:A0O21_09605"/>
<keyword evidence="1" id="KW-0812">Transmembrane</keyword>
<reference evidence="2 3" key="1">
    <citation type="journal article" date="2016" name="Int. J. Syst. Evol. Microbiol.">
        <title>Streptococcuspantholopis sp. nov., isolated from faeces of the Tibetan antelope (Pantholops hodgsonii).</title>
        <authorList>
            <person name="Bai X."/>
            <person name="Xiong Y."/>
            <person name="Lu S."/>
            <person name="Jin D."/>
            <person name="Lai X."/>
            <person name="Yang J."/>
            <person name="Niu L."/>
            <person name="Hu S."/>
            <person name="Meng X."/>
            <person name="Pu J."/>
            <person name="Ye C."/>
            <person name="Xu J."/>
        </authorList>
    </citation>
    <scope>NUCLEOTIDE SEQUENCE [LARGE SCALE GENOMIC DNA]</scope>
    <source>
        <strain evidence="2 3">TA 26</strain>
    </source>
</reference>
<feature type="transmembrane region" description="Helical" evidence="1">
    <location>
        <begin position="293"/>
        <end position="313"/>
    </location>
</feature>
<feature type="transmembrane region" description="Helical" evidence="1">
    <location>
        <begin position="320"/>
        <end position="337"/>
    </location>
</feature>
<feature type="transmembrane region" description="Helical" evidence="1">
    <location>
        <begin position="106"/>
        <end position="124"/>
    </location>
</feature>
<gene>
    <name evidence="2" type="ORF">A0O21_09605</name>
</gene>
<dbReference type="PANTHER" id="PTHR38454">
    <property type="entry name" value="INTEGRAL MEMBRANE PROTEIN-RELATED"/>
    <property type="match status" value="1"/>
</dbReference>
<dbReference type="EMBL" id="CP014699">
    <property type="protein sequence ID" value="AND80234.1"/>
    <property type="molecule type" value="Genomic_DNA"/>
</dbReference>
<evidence type="ECO:0000313" key="3">
    <source>
        <dbReference type="Proteomes" id="UP000077317"/>
    </source>
</evidence>
<dbReference type="OrthoDB" id="9815466at2"/>
<evidence type="ECO:0000256" key="1">
    <source>
        <dbReference type="SAM" id="Phobius"/>
    </source>
</evidence>
<feature type="transmembrane region" description="Helical" evidence="1">
    <location>
        <begin position="411"/>
        <end position="430"/>
    </location>
</feature>
<feature type="transmembrane region" description="Helical" evidence="1">
    <location>
        <begin position="437"/>
        <end position="458"/>
    </location>
</feature>
<feature type="transmembrane region" description="Helical" evidence="1">
    <location>
        <begin position="232"/>
        <end position="252"/>
    </location>
</feature>
<feature type="transmembrane region" description="Helical" evidence="1">
    <location>
        <begin position="159"/>
        <end position="177"/>
    </location>
</feature>